<proteinExistence type="predicted"/>
<feature type="region of interest" description="Disordered" evidence="1">
    <location>
        <begin position="47"/>
        <end position="75"/>
    </location>
</feature>
<evidence type="ECO:0000256" key="1">
    <source>
        <dbReference type="SAM" id="MobiDB-lite"/>
    </source>
</evidence>
<feature type="compositionally biased region" description="Polar residues" evidence="1">
    <location>
        <begin position="61"/>
        <end position="75"/>
    </location>
</feature>
<evidence type="ECO:0000313" key="2">
    <source>
        <dbReference type="EMBL" id="GIY92366.1"/>
    </source>
</evidence>
<sequence>MADSSDVYGQLKKDPKCEVITSLMTAYLGCDGLVYALDELLDAGEERAADWSTPVNKPRTRSQVNGLFTSKKSDG</sequence>
<name>A0AAV4XBR7_CAEEX</name>
<comment type="caution">
    <text evidence="2">The sequence shown here is derived from an EMBL/GenBank/DDBJ whole genome shotgun (WGS) entry which is preliminary data.</text>
</comment>
<reference evidence="2 3" key="1">
    <citation type="submission" date="2021-06" db="EMBL/GenBank/DDBJ databases">
        <title>Caerostris extrusa draft genome.</title>
        <authorList>
            <person name="Kono N."/>
            <person name="Arakawa K."/>
        </authorList>
    </citation>
    <scope>NUCLEOTIDE SEQUENCE [LARGE SCALE GENOMIC DNA]</scope>
</reference>
<dbReference type="AlphaFoldDB" id="A0AAV4XBR7"/>
<protein>
    <submittedName>
        <fullName evidence="2">Uncharacterized protein</fullName>
    </submittedName>
</protein>
<dbReference type="EMBL" id="BPLR01000132">
    <property type="protein sequence ID" value="GIY92366.1"/>
    <property type="molecule type" value="Genomic_DNA"/>
</dbReference>
<evidence type="ECO:0000313" key="3">
    <source>
        <dbReference type="Proteomes" id="UP001054945"/>
    </source>
</evidence>
<dbReference type="Proteomes" id="UP001054945">
    <property type="component" value="Unassembled WGS sequence"/>
</dbReference>
<keyword evidence="3" id="KW-1185">Reference proteome</keyword>
<accession>A0AAV4XBR7</accession>
<gene>
    <name evidence="2" type="ORF">CEXT_278971</name>
</gene>
<organism evidence="2 3">
    <name type="scientific">Caerostris extrusa</name>
    <name type="common">Bark spider</name>
    <name type="synonym">Caerostris bankana</name>
    <dbReference type="NCBI Taxonomy" id="172846"/>
    <lineage>
        <taxon>Eukaryota</taxon>
        <taxon>Metazoa</taxon>
        <taxon>Ecdysozoa</taxon>
        <taxon>Arthropoda</taxon>
        <taxon>Chelicerata</taxon>
        <taxon>Arachnida</taxon>
        <taxon>Araneae</taxon>
        <taxon>Araneomorphae</taxon>
        <taxon>Entelegynae</taxon>
        <taxon>Araneoidea</taxon>
        <taxon>Araneidae</taxon>
        <taxon>Caerostris</taxon>
    </lineage>
</organism>